<name>A0A8J7WGG4_9RHOB</name>
<dbReference type="GO" id="GO:0006508">
    <property type="term" value="P:proteolysis"/>
    <property type="evidence" value="ECO:0007669"/>
    <property type="project" value="InterPro"/>
</dbReference>
<dbReference type="Proteomes" id="UP000681356">
    <property type="component" value="Unassembled WGS sequence"/>
</dbReference>
<sequence length="680" mass="72035">MTLSWTESRPTQARDAYLDWAALLAGRDPRPDPPGARFEPIFVRLSAGAEGRAPLVAALSATDGPLRMDAHERDFLEARLGPTDPYRGLADDYALYRRCGTPDSAHADLFEVIDTGFPVSVGPSAETPPAVAPLPASDKPGQPIVAVIDDAIGFLNARFCRADAPGKRRSRLHAIWLQALERGDPGGGVAAGHVLTRDAIDSYLAMPDEDAAYAACYARTFTPDSAAGLWRSSWHGTHVLDLAAGADPLDVADPARDWPLLAVQLPPEAIEDTSGMRAESYLVQGLRWILRAARQIDPTAPVIVNLSLGIVAGPKDGTLFAEWQVAREAAQWEAATGQRVRIVWAFGNAWRGNLVAAAELSARTVPDRAIDWRLQPEDRTANHLELRAHGVPSTALTIGLTAPDGTCSGLLPIPPGEMRSLERDGQPVARIYHLPDRVLAPGVIRAAHYVVVTAPTEPHALSVPAAPAGRWVVRLRLAKGAKARVTAQVQRDDSVRGNRMQARQSYLDGKETGAWDPVWHEHTGLAPDGPVCHAGTHSAFASIVARQVLSVGAARHDAESDAPVITNYRASDYSAEGGDWCAAGPSLGAVVDGGPFQPGIPGAHRRSGTVRRSNGTSAAAACVTRALALSADRIVQVGSAGTVMNDFDPARVTLIPIGGKEASRLGAAVLLPDSAPSVMA</sequence>
<proteinExistence type="predicted"/>
<dbReference type="RefSeq" id="WP_212536796.1">
    <property type="nucleotide sequence ID" value="NZ_JAGTUU010000004.1"/>
</dbReference>
<dbReference type="Gene3D" id="2.60.120.1290">
    <property type="match status" value="1"/>
</dbReference>
<dbReference type="GO" id="GO:0004252">
    <property type="term" value="F:serine-type endopeptidase activity"/>
    <property type="evidence" value="ECO:0007669"/>
    <property type="project" value="InterPro"/>
</dbReference>
<keyword evidence="2" id="KW-1185">Reference proteome</keyword>
<reference evidence="1" key="1">
    <citation type="submission" date="2021-04" db="EMBL/GenBank/DDBJ databases">
        <authorList>
            <person name="Yoon J."/>
        </authorList>
    </citation>
    <scope>NUCLEOTIDE SEQUENCE</scope>
    <source>
        <strain evidence="1">KMU-90</strain>
    </source>
</reference>
<evidence type="ECO:0000313" key="2">
    <source>
        <dbReference type="Proteomes" id="UP000681356"/>
    </source>
</evidence>
<organism evidence="1 2">
    <name type="scientific">Thetidibacter halocola</name>
    <dbReference type="NCBI Taxonomy" id="2827239"/>
    <lineage>
        <taxon>Bacteria</taxon>
        <taxon>Pseudomonadati</taxon>
        <taxon>Pseudomonadota</taxon>
        <taxon>Alphaproteobacteria</taxon>
        <taxon>Rhodobacterales</taxon>
        <taxon>Roseobacteraceae</taxon>
        <taxon>Thetidibacter</taxon>
    </lineage>
</organism>
<comment type="caution">
    <text evidence="1">The sequence shown here is derived from an EMBL/GenBank/DDBJ whole genome shotgun (WGS) entry which is preliminary data.</text>
</comment>
<dbReference type="SUPFAM" id="SSF52743">
    <property type="entry name" value="Subtilisin-like"/>
    <property type="match status" value="1"/>
</dbReference>
<gene>
    <name evidence="1" type="ORF">KB874_12090</name>
</gene>
<protein>
    <recommendedName>
        <fullName evidence="3">Peptidase S8/S53 domain-containing protein</fullName>
    </recommendedName>
</protein>
<evidence type="ECO:0008006" key="3">
    <source>
        <dbReference type="Google" id="ProtNLM"/>
    </source>
</evidence>
<dbReference type="AlphaFoldDB" id="A0A8J7WGG4"/>
<evidence type="ECO:0000313" key="1">
    <source>
        <dbReference type="EMBL" id="MBS0124838.1"/>
    </source>
</evidence>
<dbReference type="EMBL" id="JAGTUU010000004">
    <property type="protein sequence ID" value="MBS0124838.1"/>
    <property type="molecule type" value="Genomic_DNA"/>
</dbReference>
<dbReference type="InterPro" id="IPR036852">
    <property type="entry name" value="Peptidase_S8/S53_dom_sf"/>
</dbReference>
<accession>A0A8J7WGG4</accession>
<dbReference type="Gene3D" id="3.40.50.200">
    <property type="entry name" value="Peptidase S8/S53 domain"/>
    <property type="match status" value="1"/>
</dbReference>